<comment type="caution">
    <text evidence="2">The sequence shown here is derived from an EMBL/GenBank/DDBJ whole genome shotgun (WGS) entry which is preliminary data.</text>
</comment>
<dbReference type="RefSeq" id="WP_190055997.1">
    <property type="nucleotide sequence ID" value="NZ_BMWH01000002.1"/>
</dbReference>
<name>A0A918QUZ8_9ACTN</name>
<reference evidence="2" key="2">
    <citation type="submission" date="2020-09" db="EMBL/GenBank/DDBJ databases">
        <authorList>
            <person name="Sun Q."/>
            <person name="Ohkuma M."/>
        </authorList>
    </citation>
    <scope>NUCLEOTIDE SEQUENCE</scope>
    <source>
        <strain evidence="2">JCM 5016</strain>
    </source>
</reference>
<feature type="region of interest" description="Disordered" evidence="1">
    <location>
        <begin position="42"/>
        <end position="61"/>
    </location>
</feature>
<sequence>MTPHPSAGRLSARRTLSLATDGFAQLPCPDGDFPRLAAPWAARATTPPAPAPTPPFAPVPQ</sequence>
<organism evidence="2 3">
    <name type="scientific">Streptomyces echinoruber</name>
    <dbReference type="NCBI Taxonomy" id="68898"/>
    <lineage>
        <taxon>Bacteria</taxon>
        <taxon>Bacillati</taxon>
        <taxon>Actinomycetota</taxon>
        <taxon>Actinomycetes</taxon>
        <taxon>Kitasatosporales</taxon>
        <taxon>Streptomycetaceae</taxon>
        <taxon>Streptomyces</taxon>
    </lineage>
</organism>
<dbReference type="EMBL" id="BMWH01000002">
    <property type="protein sequence ID" value="GGZ73954.1"/>
    <property type="molecule type" value="Genomic_DNA"/>
</dbReference>
<protein>
    <submittedName>
        <fullName evidence="2">Uncharacterized protein</fullName>
    </submittedName>
</protein>
<evidence type="ECO:0000313" key="3">
    <source>
        <dbReference type="Proteomes" id="UP000623010"/>
    </source>
</evidence>
<dbReference type="AlphaFoldDB" id="A0A918QUZ8"/>
<keyword evidence="3" id="KW-1185">Reference proteome</keyword>
<dbReference type="Proteomes" id="UP000623010">
    <property type="component" value="Unassembled WGS sequence"/>
</dbReference>
<reference evidence="2" key="1">
    <citation type="journal article" date="2014" name="Int. J. Syst. Evol. Microbiol.">
        <title>Complete genome sequence of Corynebacterium casei LMG S-19264T (=DSM 44701T), isolated from a smear-ripened cheese.</title>
        <authorList>
            <consortium name="US DOE Joint Genome Institute (JGI-PGF)"/>
            <person name="Walter F."/>
            <person name="Albersmeier A."/>
            <person name="Kalinowski J."/>
            <person name="Ruckert C."/>
        </authorList>
    </citation>
    <scope>NUCLEOTIDE SEQUENCE</scope>
    <source>
        <strain evidence="2">JCM 5016</strain>
    </source>
</reference>
<feature type="compositionally biased region" description="Pro residues" evidence="1">
    <location>
        <begin position="47"/>
        <end position="61"/>
    </location>
</feature>
<gene>
    <name evidence="2" type="ORF">GCM10010389_09500</name>
</gene>
<evidence type="ECO:0000313" key="2">
    <source>
        <dbReference type="EMBL" id="GGZ73954.1"/>
    </source>
</evidence>
<proteinExistence type="predicted"/>
<evidence type="ECO:0000256" key="1">
    <source>
        <dbReference type="SAM" id="MobiDB-lite"/>
    </source>
</evidence>
<accession>A0A918QUZ8</accession>